<dbReference type="InterPro" id="IPR001845">
    <property type="entry name" value="HTH_ArsR_DNA-bd_dom"/>
</dbReference>
<evidence type="ECO:0000256" key="3">
    <source>
        <dbReference type="ARBA" id="ARBA00023163"/>
    </source>
</evidence>
<dbReference type="InterPro" id="IPR051081">
    <property type="entry name" value="HTH_MetalResp_TranReg"/>
</dbReference>
<dbReference type="OrthoDB" id="2646147at2"/>
<evidence type="ECO:0000256" key="2">
    <source>
        <dbReference type="ARBA" id="ARBA00023125"/>
    </source>
</evidence>
<dbReference type="Proteomes" id="UP000027980">
    <property type="component" value="Chromosome"/>
</dbReference>
<dbReference type="PANTHER" id="PTHR33154:SF18">
    <property type="entry name" value="ARSENICAL RESISTANCE OPERON REPRESSOR"/>
    <property type="match status" value="1"/>
</dbReference>
<evidence type="ECO:0000256" key="1">
    <source>
        <dbReference type="ARBA" id="ARBA00023015"/>
    </source>
</evidence>
<dbReference type="SMART" id="SM00418">
    <property type="entry name" value="HTH_ARSR"/>
    <property type="match status" value="1"/>
</dbReference>
<evidence type="ECO:0000313" key="6">
    <source>
        <dbReference type="Proteomes" id="UP000027980"/>
    </source>
</evidence>
<dbReference type="SUPFAM" id="SSF46785">
    <property type="entry name" value="Winged helix' DNA-binding domain"/>
    <property type="match status" value="1"/>
</dbReference>
<feature type="domain" description="HTH arsR-type" evidence="4">
    <location>
        <begin position="259"/>
        <end position="347"/>
    </location>
</feature>
<dbReference type="PANTHER" id="PTHR33154">
    <property type="entry name" value="TRANSCRIPTIONAL REGULATOR, ARSR FAMILY"/>
    <property type="match status" value="1"/>
</dbReference>
<reference evidence="5 6" key="1">
    <citation type="submission" date="2014-07" db="EMBL/GenBank/DDBJ databases">
        <title>Complete genome sequence of a moderately halophilic bacterium Terribacillus aidingensis MP602, isolated from Cryptomeria fortunei in Tianmu mountain in China.</title>
        <authorList>
            <person name="Wang Y."/>
            <person name="Lu P."/>
            <person name="Zhang L."/>
        </authorList>
    </citation>
    <scope>NUCLEOTIDE SEQUENCE [LARGE SCALE GENOMIC DNA]</scope>
    <source>
        <strain evidence="5 6">MP602</strain>
    </source>
</reference>
<keyword evidence="1" id="KW-0805">Transcription regulation</keyword>
<dbReference type="GeneID" id="34222405"/>
<dbReference type="EMBL" id="CP008876">
    <property type="protein sequence ID" value="AIF65453.1"/>
    <property type="molecule type" value="Genomic_DNA"/>
</dbReference>
<dbReference type="PROSITE" id="PS50987">
    <property type="entry name" value="HTH_ARSR_2"/>
    <property type="match status" value="1"/>
</dbReference>
<protein>
    <recommendedName>
        <fullName evidence="4">HTH arsR-type domain-containing protein</fullName>
    </recommendedName>
</protein>
<accession>A0A075LLY7</accession>
<gene>
    <name evidence="5" type="ORF">GZ22_01450</name>
</gene>
<dbReference type="RefSeq" id="WP_038557993.1">
    <property type="nucleotide sequence ID" value="NZ_CP008876.1"/>
</dbReference>
<organism evidence="5 6">
    <name type="scientific">Terribacillus saccharophilus</name>
    <dbReference type="NCBI Taxonomy" id="361277"/>
    <lineage>
        <taxon>Bacteria</taxon>
        <taxon>Bacillati</taxon>
        <taxon>Bacillota</taxon>
        <taxon>Bacilli</taxon>
        <taxon>Bacillales</taxon>
        <taxon>Bacillaceae</taxon>
        <taxon>Terribacillus</taxon>
    </lineage>
</organism>
<dbReference type="GO" id="GO:0003677">
    <property type="term" value="F:DNA binding"/>
    <property type="evidence" value="ECO:0007669"/>
    <property type="project" value="UniProtKB-KW"/>
</dbReference>
<dbReference type="KEGG" id="tap:GZ22_01450"/>
<dbReference type="Gene3D" id="1.10.10.10">
    <property type="entry name" value="Winged helix-like DNA-binding domain superfamily/Winged helix DNA-binding domain"/>
    <property type="match status" value="1"/>
</dbReference>
<evidence type="ECO:0000259" key="4">
    <source>
        <dbReference type="PROSITE" id="PS50987"/>
    </source>
</evidence>
<keyword evidence="3" id="KW-0804">Transcription</keyword>
<name>A0A075LLY7_9BACI</name>
<dbReference type="Pfam" id="PF01022">
    <property type="entry name" value="HTH_5"/>
    <property type="match status" value="1"/>
</dbReference>
<sequence length="347" mass="40014">MQIIQTGFKAKHDYTIRFETSLLWEAALGIAAVTNASLAGTLEHVEKMWDDPENDFSDELQLELHKIHQCNTWKTLLQLLHHSNATTLDEWTDEVSNMPEQTLRKQSLPYIGSAFEKHRTRAAQGHESSLTTLQEVTSDNPFFPDYIAFIANADISSLKEHLISVMKKWFKEVIRPQEKLLQDMLERDISNKEQKLVSMDKLTFIRSVTNSTSYKPDDGINTVLFIPHFHYRPWTISADLPGTKVFYYPIHSNSIDPENRYNPDTMLVRKYKALGDATRLHLLKRLMEGEHTLQQLTEQLPVAKSTLHHHLKMLKSAGLIASDKQVYYANKDSIASLDYELQSFLEE</sequence>
<dbReference type="PRINTS" id="PR00778">
    <property type="entry name" value="HTHARSR"/>
</dbReference>
<proteinExistence type="predicted"/>
<dbReference type="CDD" id="cd00090">
    <property type="entry name" value="HTH_ARSR"/>
    <property type="match status" value="1"/>
</dbReference>
<dbReference type="HOGENOM" id="CLU_798452_0_0_9"/>
<dbReference type="InterPro" id="IPR011991">
    <property type="entry name" value="ArsR-like_HTH"/>
</dbReference>
<evidence type="ECO:0000313" key="5">
    <source>
        <dbReference type="EMBL" id="AIF65453.1"/>
    </source>
</evidence>
<dbReference type="AlphaFoldDB" id="A0A075LLY7"/>
<dbReference type="InterPro" id="IPR036390">
    <property type="entry name" value="WH_DNA-bd_sf"/>
</dbReference>
<keyword evidence="2" id="KW-0238">DNA-binding</keyword>
<dbReference type="InterPro" id="IPR036388">
    <property type="entry name" value="WH-like_DNA-bd_sf"/>
</dbReference>
<dbReference type="GO" id="GO:0003700">
    <property type="term" value="F:DNA-binding transcription factor activity"/>
    <property type="evidence" value="ECO:0007669"/>
    <property type="project" value="InterPro"/>
</dbReference>